<dbReference type="GO" id="GO:0008270">
    <property type="term" value="F:zinc ion binding"/>
    <property type="evidence" value="ECO:0007669"/>
    <property type="project" value="InterPro"/>
</dbReference>
<dbReference type="Proteomes" id="UP000317940">
    <property type="component" value="Unassembled WGS sequence"/>
</dbReference>
<feature type="region of interest" description="Disordered" evidence="2">
    <location>
        <begin position="259"/>
        <end position="295"/>
    </location>
</feature>
<gene>
    <name evidence="4" type="ORF">FHX73_16529</name>
</gene>
<dbReference type="InterPro" id="IPR015510">
    <property type="entry name" value="PGRP"/>
</dbReference>
<evidence type="ECO:0000259" key="3">
    <source>
        <dbReference type="SMART" id="SM00701"/>
    </source>
</evidence>
<name>A0A561SEV5_9ACTN</name>
<dbReference type="GO" id="GO:0009253">
    <property type="term" value="P:peptidoglycan catabolic process"/>
    <property type="evidence" value="ECO:0007669"/>
    <property type="project" value="InterPro"/>
</dbReference>
<feature type="domain" description="Peptidoglycan recognition protein family" evidence="3">
    <location>
        <begin position="59"/>
        <end position="209"/>
    </location>
</feature>
<dbReference type="EMBL" id="VIWT01000006">
    <property type="protein sequence ID" value="TWF73378.1"/>
    <property type="molecule type" value="Genomic_DNA"/>
</dbReference>
<keyword evidence="5" id="KW-1185">Reference proteome</keyword>
<comment type="caution">
    <text evidence="4">The sequence shown here is derived from an EMBL/GenBank/DDBJ whole genome shotgun (WGS) entry which is preliminary data.</text>
</comment>
<sequence length="295" mass="31312">MEIDRRLLLRRVAQATSVGGLIVLPALGRPGLVTGAVSAARPGDGSAPSSAAPVAVAAPAIVSRSSWQAPAQPPTQAPTVQYDRVVRVAFVHHTDNPNSYAPQDVPEILREIHHDHLENRGWDDIGYNFLVDRFGTIYEGRAGGVDRPVVGAHTVGFNRETVGIAAIGTFDDAEVPEALVAATSALVAWRLGLCGSDPGGRYDLTSTNGDSRFPAGTRHTFNAVSGHRDAFCTTCPGEALYALLPRIAERAAAIQRQADASQARTDWQPLAPHRSATGPSAGQSRWTPRLPGRAR</sequence>
<proteinExistence type="inferred from homology"/>
<dbReference type="PANTHER" id="PTHR11022">
    <property type="entry name" value="PEPTIDOGLYCAN RECOGNITION PROTEIN"/>
    <property type="match status" value="1"/>
</dbReference>
<organism evidence="4 5">
    <name type="scientific">Kitasatospora viridis</name>
    <dbReference type="NCBI Taxonomy" id="281105"/>
    <lineage>
        <taxon>Bacteria</taxon>
        <taxon>Bacillati</taxon>
        <taxon>Actinomycetota</taxon>
        <taxon>Actinomycetes</taxon>
        <taxon>Kitasatosporales</taxon>
        <taxon>Streptomycetaceae</taxon>
        <taxon>Kitasatospora</taxon>
    </lineage>
</organism>
<reference evidence="4 5" key="1">
    <citation type="submission" date="2019-06" db="EMBL/GenBank/DDBJ databases">
        <title>Sequencing the genomes of 1000 actinobacteria strains.</title>
        <authorList>
            <person name="Klenk H.-P."/>
        </authorList>
    </citation>
    <scope>NUCLEOTIDE SEQUENCE [LARGE SCALE GENOMIC DNA]</scope>
    <source>
        <strain evidence="4 5">DSM 44826</strain>
    </source>
</reference>
<dbReference type="CDD" id="cd06583">
    <property type="entry name" value="PGRP"/>
    <property type="match status" value="1"/>
</dbReference>
<comment type="similarity">
    <text evidence="1">Belongs to the N-acetylmuramoyl-L-alanine amidase 2 family.</text>
</comment>
<dbReference type="RefSeq" id="WP_246214212.1">
    <property type="nucleotide sequence ID" value="NZ_BAAAMZ010000049.1"/>
</dbReference>
<accession>A0A561SEV5</accession>
<evidence type="ECO:0000313" key="4">
    <source>
        <dbReference type="EMBL" id="TWF73378.1"/>
    </source>
</evidence>
<evidence type="ECO:0000313" key="5">
    <source>
        <dbReference type="Proteomes" id="UP000317940"/>
    </source>
</evidence>
<evidence type="ECO:0000256" key="2">
    <source>
        <dbReference type="SAM" id="MobiDB-lite"/>
    </source>
</evidence>
<dbReference type="Gene3D" id="3.40.80.10">
    <property type="entry name" value="Peptidoglycan recognition protein-like"/>
    <property type="match status" value="1"/>
</dbReference>
<dbReference type="Pfam" id="PF01510">
    <property type="entry name" value="Amidase_2"/>
    <property type="match status" value="1"/>
</dbReference>
<dbReference type="InterPro" id="IPR036505">
    <property type="entry name" value="Amidase/PGRP_sf"/>
</dbReference>
<protein>
    <submittedName>
        <fullName evidence="4">N-acetylmuramoyl-L-alanine amidase</fullName>
    </submittedName>
</protein>
<dbReference type="SUPFAM" id="SSF55846">
    <property type="entry name" value="N-acetylmuramoyl-L-alanine amidase-like"/>
    <property type="match status" value="1"/>
</dbReference>
<evidence type="ECO:0000256" key="1">
    <source>
        <dbReference type="ARBA" id="ARBA00007553"/>
    </source>
</evidence>
<dbReference type="InterPro" id="IPR002502">
    <property type="entry name" value="Amidase_domain"/>
</dbReference>
<dbReference type="PANTHER" id="PTHR11022:SF41">
    <property type="entry name" value="PEPTIDOGLYCAN-RECOGNITION PROTEIN LC-RELATED"/>
    <property type="match status" value="1"/>
</dbReference>
<dbReference type="AlphaFoldDB" id="A0A561SEV5"/>
<dbReference type="InterPro" id="IPR006619">
    <property type="entry name" value="PGRP_domain_met/bac"/>
</dbReference>
<feature type="compositionally biased region" description="Polar residues" evidence="2">
    <location>
        <begin position="277"/>
        <end position="286"/>
    </location>
</feature>
<dbReference type="GO" id="GO:0008745">
    <property type="term" value="F:N-acetylmuramoyl-L-alanine amidase activity"/>
    <property type="evidence" value="ECO:0007669"/>
    <property type="project" value="InterPro"/>
</dbReference>
<dbReference type="SMART" id="SM00701">
    <property type="entry name" value="PGRP"/>
    <property type="match status" value="1"/>
</dbReference>